<dbReference type="InterPro" id="IPR052521">
    <property type="entry name" value="Cell_div_SPOR-domain"/>
</dbReference>
<dbReference type="Gene3D" id="3.30.70.1070">
    <property type="entry name" value="Sporulation related repeat"/>
    <property type="match status" value="1"/>
</dbReference>
<organism evidence="3 4">
    <name type="scientific">Ketobacter alkanivorans</name>
    <dbReference type="NCBI Taxonomy" id="1917421"/>
    <lineage>
        <taxon>Bacteria</taxon>
        <taxon>Pseudomonadati</taxon>
        <taxon>Pseudomonadota</taxon>
        <taxon>Gammaproteobacteria</taxon>
        <taxon>Pseudomonadales</taxon>
        <taxon>Ketobacteraceae</taxon>
        <taxon>Ketobacter</taxon>
    </lineage>
</organism>
<dbReference type="RefSeq" id="WP_101892541.1">
    <property type="nucleotide sequence ID" value="NZ_CP022684.1"/>
</dbReference>
<dbReference type="AlphaFoldDB" id="A0A2K9LGB2"/>
<dbReference type="GO" id="GO:0042834">
    <property type="term" value="F:peptidoglycan binding"/>
    <property type="evidence" value="ECO:0007669"/>
    <property type="project" value="InterPro"/>
</dbReference>
<evidence type="ECO:0000256" key="1">
    <source>
        <dbReference type="SAM" id="Phobius"/>
    </source>
</evidence>
<dbReference type="SUPFAM" id="SSF110997">
    <property type="entry name" value="Sporulation related repeat"/>
    <property type="match status" value="1"/>
</dbReference>
<proteinExistence type="predicted"/>
<protein>
    <recommendedName>
        <fullName evidence="2">SPOR domain-containing protein</fullName>
    </recommendedName>
</protein>
<dbReference type="InterPro" id="IPR007730">
    <property type="entry name" value="SPOR-like_dom"/>
</dbReference>
<keyword evidence="1" id="KW-1133">Transmembrane helix</keyword>
<dbReference type="GO" id="GO:0030428">
    <property type="term" value="C:cell septum"/>
    <property type="evidence" value="ECO:0007669"/>
    <property type="project" value="TreeGrafter"/>
</dbReference>
<keyword evidence="1" id="KW-0472">Membrane</keyword>
<dbReference type="GO" id="GO:0032506">
    <property type="term" value="P:cytokinetic process"/>
    <property type="evidence" value="ECO:0007669"/>
    <property type="project" value="TreeGrafter"/>
</dbReference>
<evidence type="ECO:0000313" key="4">
    <source>
        <dbReference type="Proteomes" id="UP000235116"/>
    </source>
</evidence>
<evidence type="ECO:0000259" key="2">
    <source>
        <dbReference type="PROSITE" id="PS51724"/>
    </source>
</evidence>
<feature type="transmembrane region" description="Helical" evidence="1">
    <location>
        <begin position="9"/>
        <end position="27"/>
    </location>
</feature>
<accession>A0A2K9LGB2</accession>
<name>A0A2K9LGB2_9GAMM</name>
<dbReference type="InterPro" id="IPR036680">
    <property type="entry name" value="SPOR-like_sf"/>
</dbReference>
<keyword evidence="1" id="KW-0812">Transmembrane</keyword>
<reference evidence="4" key="1">
    <citation type="submission" date="2017-08" db="EMBL/GenBank/DDBJ databases">
        <title>Direct submision.</title>
        <authorList>
            <person name="Kim S.-J."/>
            <person name="Rhee S.-K."/>
        </authorList>
    </citation>
    <scope>NUCLEOTIDE SEQUENCE [LARGE SCALE GENOMIC DNA]</scope>
    <source>
        <strain evidence="4">GI5</strain>
    </source>
</reference>
<dbReference type="Pfam" id="PF05036">
    <property type="entry name" value="SPOR"/>
    <property type="match status" value="1"/>
</dbReference>
<feature type="domain" description="SPOR" evidence="2">
    <location>
        <begin position="126"/>
        <end position="201"/>
    </location>
</feature>
<dbReference type="PANTHER" id="PTHR38687:SF1">
    <property type="entry name" value="CELL DIVISION PROTEIN DEDD"/>
    <property type="match status" value="1"/>
</dbReference>
<dbReference type="KEGG" id="kak:Kalk_01595"/>
<dbReference type="EMBL" id="CP022684">
    <property type="protein sequence ID" value="AUM11201.1"/>
    <property type="molecule type" value="Genomic_DNA"/>
</dbReference>
<dbReference type="PANTHER" id="PTHR38687">
    <property type="entry name" value="CELL DIVISION PROTEIN DEDD-RELATED"/>
    <property type="match status" value="1"/>
</dbReference>
<dbReference type="Proteomes" id="UP000235116">
    <property type="component" value="Chromosome"/>
</dbReference>
<dbReference type="PROSITE" id="PS51724">
    <property type="entry name" value="SPOR"/>
    <property type="match status" value="1"/>
</dbReference>
<keyword evidence="4" id="KW-1185">Reference proteome</keyword>
<evidence type="ECO:0000313" key="3">
    <source>
        <dbReference type="EMBL" id="AUM11201.1"/>
    </source>
</evidence>
<dbReference type="OrthoDB" id="7069135at2"/>
<dbReference type="GO" id="GO:0032153">
    <property type="term" value="C:cell division site"/>
    <property type="evidence" value="ECO:0007669"/>
    <property type="project" value="TreeGrafter"/>
</dbReference>
<sequence>MDQSLKQRLVGAIVLISLAVIFLPLVFDGQQQRVNSKDYEYPEQPAMTIEAVDFSPIEEEAREVIAAVEAVSEAKAQQAAQSSEAEVQQDAVAAAQASSSQATVEDYIEQEKAADQAIRAAPQDPLELADAWIIQVGAFSSKANADGLRDKLIAADYKAYSKKVGALYKVYVGPEIRKYRLDQQKIALERDYQVKTLILKYIP</sequence>
<gene>
    <name evidence="3" type="ORF">Kalk_01595</name>
</gene>